<evidence type="ECO:0000313" key="1">
    <source>
        <dbReference type="EMBL" id="EPQ01663.1"/>
    </source>
</evidence>
<dbReference type="EMBL" id="KE161089">
    <property type="protein sequence ID" value="EPQ01663.1"/>
    <property type="molecule type" value="Genomic_DNA"/>
</dbReference>
<keyword evidence="1" id="KW-0378">Hydrolase</keyword>
<dbReference type="FunFam" id="2.60.40.1120:FF:000014">
    <property type="entry name" value="Carboxypeptidase M"/>
    <property type="match status" value="1"/>
</dbReference>
<dbReference type="AlphaFoldDB" id="S7NVI0"/>
<gene>
    <name evidence="1" type="ORF">D623_10008535</name>
</gene>
<organism evidence="1 2">
    <name type="scientific">Myotis brandtii</name>
    <name type="common">Brandt's bat</name>
    <dbReference type="NCBI Taxonomy" id="109478"/>
    <lineage>
        <taxon>Eukaryota</taxon>
        <taxon>Metazoa</taxon>
        <taxon>Chordata</taxon>
        <taxon>Craniata</taxon>
        <taxon>Vertebrata</taxon>
        <taxon>Euteleostomi</taxon>
        <taxon>Mammalia</taxon>
        <taxon>Eutheria</taxon>
        <taxon>Laurasiatheria</taxon>
        <taxon>Chiroptera</taxon>
        <taxon>Yangochiroptera</taxon>
        <taxon>Vespertilionidae</taxon>
        <taxon>Myotis</taxon>
    </lineage>
</organism>
<accession>S7NVI0</accession>
<proteinExistence type="predicted"/>
<dbReference type="SUPFAM" id="SSF49464">
    <property type="entry name" value="Carboxypeptidase regulatory domain-like"/>
    <property type="match status" value="1"/>
</dbReference>
<reference evidence="1 2" key="1">
    <citation type="journal article" date="2013" name="Nat. Commun.">
        <title>Genome analysis reveals insights into physiology and longevity of the Brandt's bat Myotis brandtii.</title>
        <authorList>
            <person name="Seim I."/>
            <person name="Fang X."/>
            <person name="Xiong Z."/>
            <person name="Lobanov A.V."/>
            <person name="Huang Z."/>
            <person name="Ma S."/>
            <person name="Feng Y."/>
            <person name="Turanov A.A."/>
            <person name="Zhu Y."/>
            <person name="Lenz T.L."/>
            <person name="Gerashchenko M.V."/>
            <person name="Fan D."/>
            <person name="Hee Yim S."/>
            <person name="Yao X."/>
            <person name="Jordan D."/>
            <person name="Xiong Y."/>
            <person name="Ma Y."/>
            <person name="Lyapunov A.N."/>
            <person name="Chen G."/>
            <person name="Kulakova O.I."/>
            <person name="Sun Y."/>
            <person name="Lee S.G."/>
            <person name="Bronson R.T."/>
            <person name="Moskalev A.A."/>
            <person name="Sunyaev S.R."/>
            <person name="Zhang G."/>
            <person name="Krogh A."/>
            <person name="Wang J."/>
            <person name="Gladyshev V.N."/>
        </authorList>
    </citation>
    <scope>NUCLEOTIDE SEQUENCE [LARGE SCALE GENOMIC DNA]</scope>
</reference>
<name>S7NVI0_MYOBR</name>
<keyword evidence="1" id="KW-0645">Protease</keyword>
<evidence type="ECO:0000313" key="2">
    <source>
        <dbReference type="Proteomes" id="UP000052978"/>
    </source>
</evidence>
<dbReference type="Gene3D" id="2.60.40.1120">
    <property type="entry name" value="Carboxypeptidase-like, regulatory domain"/>
    <property type="match status" value="1"/>
</dbReference>
<dbReference type="InterPro" id="IPR008969">
    <property type="entry name" value="CarboxyPept-like_regulatory"/>
</dbReference>
<dbReference type="GO" id="GO:0004180">
    <property type="term" value="F:carboxypeptidase activity"/>
    <property type="evidence" value="ECO:0007669"/>
    <property type="project" value="UniProtKB-KW"/>
</dbReference>
<dbReference type="CDD" id="cd11308">
    <property type="entry name" value="Peptidase_M14NE-CP-C_like"/>
    <property type="match status" value="1"/>
</dbReference>
<protein>
    <submittedName>
        <fullName evidence="1">Carboxypeptidase M</fullName>
    </submittedName>
</protein>
<dbReference type="Pfam" id="PF13620">
    <property type="entry name" value="CarboxypepD_reg"/>
    <property type="match status" value="1"/>
</dbReference>
<dbReference type="Proteomes" id="UP000052978">
    <property type="component" value="Unassembled WGS sequence"/>
</dbReference>
<keyword evidence="2" id="KW-1185">Reference proteome</keyword>
<keyword evidence="1" id="KW-0121">Carboxypeptidase</keyword>
<sequence>MSGTQCYLLLSSLPKADLNPEVWGMARSTQKPKQPVLREPGIKGQVFDQKGNPLPNVIVEVQDRKHICPYKTNKFGEYYLLLLPGSYTLNVTVPGQEPHLTKVIIPKKSQDFSALKKDIVFPLRGQLDSILVSNPSCPMIPLYSILPSHSAATKPSLFLFLVTLFHILFK</sequence>